<dbReference type="Proteomes" id="UP000435138">
    <property type="component" value="Unassembled WGS sequence"/>
</dbReference>
<keyword evidence="3" id="KW-0804">Transcription</keyword>
<reference evidence="6 7" key="1">
    <citation type="submission" date="2019-11" db="EMBL/GenBank/DDBJ databases">
        <title>Genome analysis of Rhizobacterium cereale a novel genus and species isolated from maize roots in North Spain.</title>
        <authorList>
            <person name="Menendez E."/>
            <person name="Flores-Felix J.D."/>
            <person name="Ramirez-Bahena M.-H."/>
            <person name="Igual J.M."/>
            <person name="Garcia-Fraile P."/>
            <person name="Peix A."/>
            <person name="Velazquez E."/>
        </authorList>
    </citation>
    <scope>NUCLEOTIDE SEQUENCE [LARGE SCALE GENOMIC DNA]</scope>
    <source>
        <strain evidence="6 7">RZME27</strain>
    </source>
</reference>
<comment type="caution">
    <text evidence="6">The sequence shown here is derived from an EMBL/GenBank/DDBJ whole genome shotgun (WGS) entry which is preliminary data.</text>
</comment>
<evidence type="ECO:0000256" key="4">
    <source>
        <dbReference type="PROSITE-ProRule" id="PRU00169"/>
    </source>
</evidence>
<feature type="domain" description="Response regulatory" evidence="5">
    <location>
        <begin position="5"/>
        <end position="117"/>
    </location>
</feature>
<name>A0A6A8A7C6_9HYPH</name>
<dbReference type="EMBL" id="WIXI01000041">
    <property type="protein sequence ID" value="MQY46594.1"/>
    <property type="molecule type" value="Genomic_DNA"/>
</dbReference>
<sequence>MYQRTVLIVEDEPLIRMILADSLEDEGYAVVEAGTALEAIGLLGTRTIDAVITDIDMPGGLNGLDVARYVASCKKDVPVIVTSGGHVIDDGELVGNARFIAKPYDLRCVLNMMVEMGSCSHRNPLREIRVA</sequence>
<dbReference type="Gene3D" id="3.40.50.2300">
    <property type="match status" value="1"/>
</dbReference>
<dbReference type="InterPro" id="IPR011006">
    <property type="entry name" value="CheY-like_superfamily"/>
</dbReference>
<evidence type="ECO:0000256" key="1">
    <source>
        <dbReference type="ARBA" id="ARBA00022553"/>
    </source>
</evidence>
<gene>
    <name evidence="6" type="ORF">GAO09_11115</name>
</gene>
<dbReference type="RefSeq" id="WP_153354083.1">
    <property type="nucleotide sequence ID" value="NZ_JAYKOO010000006.1"/>
</dbReference>
<feature type="modified residue" description="4-aspartylphosphate" evidence="4">
    <location>
        <position position="54"/>
    </location>
</feature>
<dbReference type="InterPro" id="IPR050595">
    <property type="entry name" value="Bact_response_regulator"/>
</dbReference>
<evidence type="ECO:0000259" key="5">
    <source>
        <dbReference type="PROSITE" id="PS50110"/>
    </source>
</evidence>
<dbReference type="SMART" id="SM00448">
    <property type="entry name" value="REC"/>
    <property type="match status" value="1"/>
</dbReference>
<protein>
    <submittedName>
        <fullName evidence="6">Response regulator</fullName>
    </submittedName>
</protein>
<proteinExistence type="predicted"/>
<dbReference type="Pfam" id="PF00072">
    <property type="entry name" value="Response_reg"/>
    <property type="match status" value="1"/>
</dbReference>
<dbReference type="AlphaFoldDB" id="A0A6A8A7C6"/>
<keyword evidence="1 4" id="KW-0597">Phosphoprotein</keyword>
<dbReference type="PANTHER" id="PTHR44591">
    <property type="entry name" value="STRESS RESPONSE REGULATOR PROTEIN 1"/>
    <property type="match status" value="1"/>
</dbReference>
<keyword evidence="2" id="KW-0805">Transcription regulation</keyword>
<accession>A0A6A8A7C6</accession>
<organism evidence="6 7">
    <name type="scientific">Endobacterium cereale</name>
    <dbReference type="NCBI Taxonomy" id="2663029"/>
    <lineage>
        <taxon>Bacteria</taxon>
        <taxon>Pseudomonadati</taxon>
        <taxon>Pseudomonadota</taxon>
        <taxon>Alphaproteobacteria</taxon>
        <taxon>Hyphomicrobiales</taxon>
        <taxon>Rhizobiaceae</taxon>
        <taxon>Endobacterium</taxon>
    </lineage>
</organism>
<dbReference type="SUPFAM" id="SSF52172">
    <property type="entry name" value="CheY-like"/>
    <property type="match status" value="1"/>
</dbReference>
<evidence type="ECO:0000313" key="6">
    <source>
        <dbReference type="EMBL" id="MQY46594.1"/>
    </source>
</evidence>
<evidence type="ECO:0000256" key="2">
    <source>
        <dbReference type="ARBA" id="ARBA00023015"/>
    </source>
</evidence>
<dbReference type="GO" id="GO:0000160">
    <property type="term" value="P:phosphorelay signal transduction system"/>
    <property type="evidence" value="ECO:0007669"/>
    <property type="project" value="InterPro"/>
</dbReference>
<dbReference type="PANTHER" id="PTHR44591:SF3">
    <property type="entry name" value="RESPONSE REGULATORY DOMAIN-CONTAINING PROTEIN"/>
    <property type="match status" value="1"/>
</dbReference>
<dbReference type="InterPro" id="IPR001789">
    <property type="entry name" value="Sig_transdc_resp-reg_receiver"/>
</dbReference>
<keyword evidence="7" id="KW-1185">Reference proteome</keyword>
<dbReference type="PROSITE" id="PS50110">
    <property type="entry name" value="RESPONSE_REGULATORY"/>
    <property type="match status" value="1"/>
</dbReference>
<evidence type="ECO:0000256" key="3">
    <source>
        <dbReference type="ARBA" id="ARBA00023163"/>
    </source>
</evidence>
<evidence type="ECO:0000313" key="7">
    <source>
        <dbReference type="Proteomes" id="UP000435138"/>
    </source>
</evidence>